<dbReference type="GO" id="GO:0009090">
    <property type="term" value="P:homoserine biosynthetic process"/>
    <property type="evidence" value="ECO:0007669"/>
    <property type="project" value="TreeGrafter"/>
</dbReference>
<dbReference type="InterPro" id="IPR045865">
    <property type="entry name" value="ACT-like_dom_sf"/>
</dbReference>
<keyword evidence="12" id="KW-1185">Reference proteome</keyword>
<evidence type="ECO:0000256" key="9">
    <source>
        <dbReference type="RuleBase" id="RU004249"/>
    </source>
</evidence>
<keyword evidence="4" id="KW-0547">Nucleotide-binding</keyword>
<evidence type="ECO:0000313" key="11">
    <source>
        <dbReference type="EMBL" id="OCK43685.1"/>
    </source>
</evidence>
<dbReference type="EC" id="2.7.2.4" evidence="8"/>
<dbReference type="PANTHER" id="PTHR21499">
    <property type="entry name" value="ASPARTATE KINASE"/>
    <property type="match status" value="1"/>
</dbReference>
<name>A0A1B9Y1I3_9FLAO</name>
<sequence length="414" mass="46670">MRIFKFGGASVKDAASVKNVAKVLQHEGTDNTLVVISAMGKMTNAFENIVDAYFYKKDTLKEAISLVENFHNKMLQDLFDDTHEIYQKVTNLLGKLSGFMARNKSEEYNYVYDQMVGFGELLSTTIVSAYLAKIGVANQWLDVRDYIKTDVSYRDAKINWELTEQIIKESIVTTQLNITQGFLGGAGIESTTLGREGSDYTAGVFAYCLNADSVTIWKDVDGVLNADPRVFSETELLNEISYTEAIEMAFYGASVIHPKTIQPLEQKNIPLFVRSFEDLSNKGTCVGRGKKITPEVPCFIVKKNQILVSISAKDFSFMVESNISDVFKKLDEHKLKVNLIQNSAISFSVCIDDKYNNFDAFYDALKTKFTIKSYKAVTLYTIRHFDTKAIEEIRKKGKSIIRQINTETAQLVIQ</sequence>
<organism evidence="11 12">
    <name type="scientific">Tenacibaculum soleae</name>
    <dbReference type="NCBI Taxonomy" id="447689"/>
    <lineage>
        <taxon>Bacteria</taxon>
        <taxon>Pseudomonadati</taxon>
        <taxon>Bacteroidota</taxon>
        <taxon>Flavobacteriia</taxon>
        <taxon>Flavobacteriales</taxon>
        <taxon>Flavobacteriaceae</taxon>
        <taxon>Tenacibaculum</taxon>
    </lineage>
</organism>
<comment type="caution">
    <text evidence="11">The sequence shown here is derived from an EMBL/GenBank/DDBJ whole genome shotgun (WGS) entry which is preliminary data.</text>
</comment>
<dbReference type="NCBIfam" id="TIGR00657">
    <property type="entry name" value="asp_kinases"/>
    <property type="match status" value="1"/>
</dbReference>
<keyword evidence="6" id="KW-0067">ATP-binding</keyword>
<evidence type="ECO:0000256" key="2">
    <source>
        <dbReference type="ARBA" id="ARBA00010122"/>
    </source>
</evidence>
<dbReference type="EMBL" id="MAKX01000001">
    <property type="protein sequence ID" value="OCK43685.1"/>
    <property type="molecule type" value="Genomic_DNA"/>
</dbReference>
<dbReference type="SUPFAM" id="SSF53633">
    <property type="entry name" value="Carbamate kinase-like"/>
    <property type="match status" value="1"/>
</dbReference>
<evidence type="ECO:0000256" key="5">
    <source>
        <dbReference type="ARBA" id="ARBA00022777"/>
    </source>
</evidence>
<dbReference type="OrthoDB" id="9799110at2"/>
<dbReference type="Pfam" id="PF00696">
    <property type="entry name" value="AA_kinase"/>
    <property type="match status" value="1"/>
</dbReference>
<dbReference type="AlphaFoldDB" id="A0A1B9Y1I3"/>
<dbReference type="Gene3D" id="1.20.120.1320">
    <property type="entry name" value="Aspartokinase, catalytic domain"/>
    <property type="match status" value="1"/>
</dbReference>
<dbReference type="Gene3D" id="3.40.1160.10">
    <property type="entry name" value="Acetylglutamate kinase-like"/>
    <property type="match status" value="1"/>
</dbReference>
<accession>A0A1B9Y1I3</accession>
<dbReference type="UniPathway" id="UPA00050">
    <property type="reaction ID" value="UER00461"/>
</dbReference>
<dbReference type="InterPro" id="IPR001341">
    <property type="entry name" value="Asp_kinase"/>
</dbReference>
<dbReference type="GO" id="GO:0009089">
    <property type="term" value="P:lysine biosynthetic process via diaminopimelate"/>
    <property type="evidence" value="ECO:0007669"/>
    <property type="project" value="UniProtKB-UniPathway"/>
</dbReference>
<feature type="domain" description="Aspartate/glutamate/uridylate kinase" evidence="10">
    <location>
        <begin position="3"/>
        <end position="275"/>
    </location>
</feature>
<evidence type="ECO:0000259" key="10">
    <source>
        <dbReference type="Pfam" id="PF00696"/>
    </source>
</evidence>
<comment type="pathway">
    <text evidence="9">Amino-acid biosynthesis; L-threonine biosynthesis; L-threonine from L-aspartate: step 1/5.</text>
</comment>
<dbReference type="InterPro" id="IPR001048">
    <property type="entry name" value="Asp/Glu/Uridylate_kinase"/>
</dbReference>
<keyword evidence="5 8" id="KW-0418">Kinase</keyword>
<comment type="pathway">
    <text evidence="9">Amino-acid biosynthesis; L-methionine biosynthesis via de novo pathway; L-homoserine from L-aspartate: step 1/3.</text>
</comment>
<dbReference type="PANTHER" id="PTHR21499:SF59">
    <property type="entry name" value="ASPARTOKINASE"/>
    <property type="match status" value="1"/>
</dbReference>
<dbReference type="GO" id="GO:0004072">
    <property type="term" value="F:aspartate kinase activity"/>
    <property type="evidence" value="ECO:0007669"/>
    <property type="project" value="UniProtKB-EC"/>
</dbReference>
<comment type="pathway">
    <text evidence="1 9">Amino-acid biosynthesis; L-lysine biosynthesis via DAP pathway; (S)-tetrahydrodipicolinate from L-aspartate: step 1/4.</text>
</comment>
<evidence type="ECO:0000256" key="8">
    <source>
        <dbReference type="RuleBase" id="RU003448"/>
    </source>
</evidence>
<gene>
    <name evidence="11" type="ORF">BA195_02990</name>
</gene>
<dbReference type="InterPro" id="IPR036393">
    <property type="entry name" value="AceGlu_kinase-like_sf"/>
</dbReference>
<evidence type="ECO:0000256" key="1">
    <source>
        <dbReference type="ARBA" id="ARBA00004766"/>
    </source>
</evidence>
<evidence type="ECO:0000256" key="6">
    <source>
        <dbReference type="ARBA" id="ARBA00022840"/>
    </source>
</evidence>
<dbReference type="GO" id="GO:0009088">
    <property type="term" value="P:threonine biosynthetic process"/>
    <property type="evidence" value="ECO:0007669"/>
    <property type="project" value="UniProtKB-UniPathway"/>
</dbReference>
<dbReference type="InterPro" id="IPR042199">
    <property type="entry name" value="AsparK_Bifunc_asparK/hSer_DH"/>
</dbReference>
<protein>
    <recommendedName>
        <fullName evidence="8">Aspartokinase</fullName>
        <ecNumber evidence="8">2.7.2.4</ecNumber>
    </recommendedName>
</protein>
<dbReference type="SUPFAM" id="SSF55021">
    <property type="entry name" value="ACT-like"/>
    <property type="match status" value="1"/>
</dbReference>
<dbReference type="UniPathway" id="UPA00051">
    <property type="reaction ID" value="UER00462"/>
</dbReference>
<comment type="catalytic activity">
    <reaction evidence="7 8">
        <text>L-aspartate + ATP = 4-phospho-L-aspartate + ADP</text>
        <dbReference type="Rhea" id="RHEA:23776"/>
        <dbReference type="ChEBI" id="CHEBI:29991"/>
        <dbReference type="ChEBI" id="CHEBI:30616"/>
        <dbReference type="ChEBI" id="CHEBI:57535"/>
        <dbReference type="ChEBI" id="CHEBI:456216"/>
        <dbReference type="EC" id="2.7.2.4"/>
    </reaction>
</comment>
<comment type="similarity">
    <text evidence="2 8">Belongs to the aspartokinase family.</text>
</comment>
<keyword evidence="9" id="KW-0028">Amino-acid biosynthesis</keyword>
<dbReference type="RefSeq" id="WP_068702294.1">
    <property type="nucleotide sequence ID" value="NZ_JAUOSW010000011.1"/>
</dbReference>
<keyword evidence="3 8" id="KW-0808">Transferase</keyword>
<dbReference type="UniPathway" id="UPA00034">
    <property type="reaction ID" value="UER00015"/>
</dbReference>
<reference evidence="11 12" key="1">
    <citation type="submission" date="2016-06" db="EMBL/GenBank/DDBJ databases">
        <title>Draft Genome Sequence of Tenacibaculum soleae UCD-KL19.</title>
        <authorList>
            <person name="Eisen J.A."/>
            <person name="Coil D.A."/>
            <person name="Lujan K.M."/>
        </authorList>
    </citation>
    <scope>NUCLEOTIDE SEQUENCE [LARGE SCALE GENOMIC DNA]</scope>
    <source>
        <strain evidence="11 12">UCD-KL19</strain>
    </source>
</reference>
<dbReference type="STRING" id="447689.BA195_02990"/>
<dbReference type="GO" id="GO:0005524">
    <property type="term" value="F:ATP binding"/>
    <property type="evidence" value="ECO:0007669"/>
    <property type="project" value="UniProtKB-KW"/>
</dbReference>
<evidence type="ECO:0000256" key="7">
    <source>
        <dbReference type="ARBA" id="ARBA00047872"/>
    </source>
</evidence>
<proteinExistence type="inferred from homology"/>
<evidence type="ECO:0000256" key="3">
    <source>
        <dbReference type="ARBA" id="ARBA00022679"/>
    </source>
</evidence>
<evidence type="ECO:0000313" key="12">
    <source>
        <dbReference type="Proteomes" id="UP000093186"/>
    </source>
</evidence>
<evidence type="ECO:0000256" key="4">
    <source>
        <dbReference type="ARBA" id="ARBA00022741"/>
    </source>
</evidence>
<dbReference type="Proteomes" id="UP000093186">
    <property type="component" value="Unassembled WGS sequence"/>
</dbReference>
<dbReference type="GO" id="GO:0005829">
    <property type="term" value="C:cytosol"/>
    <property type="evidence" value="ECO:0007669"/>
    <property type="project" value="TreeGrafter"/>
</dbReference>